<evidence type="ECO:0000313" key="3">
    <source>
        <dbReference type="Proteomes" id="UP000276603"/>
    </source>
</evidence>
<dbReference type="Pfam" id="PF12706">
    <property type="entry name" value="Lactamase_B_2"/>
    <property type="match status" value="1"/>
</dbReference>
<comment type="caution">
    <text evidence="2">The sequence shown here is derived from an EMBL/GenBank/DDBJ whole genome shotgun (WGS) entry which is preliminary data.</text>
</comment>
<dbReference type="PANTHER" id="PTHR15032:SF4">
    <property type="entry name" value="N-ACYL-PHOSPHATIDYLETHANOLAMINE-HYDROLYZING PHOSPHOLIPASE D"/>
    <property type="match status" value="1"/>
</dbReference>
<protein>
    <submittedName>
        <fullName evidence="2">MBL fold metallo-hydrolase</fullName>
    </submittedName>
</protein>
<dbReference type="PANTHER" id="PTHR15032">
    <property type="entry name" value="N-ACYL-PHOSPHATIDYLETHANOLAMINE-HYDROLYZING PHOSPHOLIPASE D"/>
    <property type="match status" value="1"/>
</dbReference>
<dbReference type="AlphaFoldDB" id="A0A3B0CAX4"/>
<keyword evidence="2" id="KW-0378">Hydrolase</keyword>
<feature type="domain" description="Metallo-beta-lactamase" evidence="1">
    <location>
        <begin position="120"/>
        <end position="316"/>
    </location>
</feature>
<dbReference type="InterPro" id="IPR024884">
    <property type="entry name" value="NAPE-PLD"/>
</dbReference>
<dbReference type="PIRSF" id="PIRSF038896">
    <property type="entry name" value="NAPE-PLD"/>
    <property type="match status" value="1"/>
</dbReference>
<dbReference type="Gene3D" id="3.60.15.10">
    <property type="entry name" value="Ribonuclease Z/Hydroxyacylglutathione hydrolase-like"/>
    <property type="match status" value="1"/>
</dbReference>
<name>A0A3B0CAX4_9FLAO</name>
<proteinExistence type="predicted"/>
<organism evidence="2 3">
    <name type="scientific">Ulvibacterium marinum</name>
    <dbReference type="NCBI Taxonomy" id="2419782"/>
    <lineage>
        <taxon>Bacteria</taxon>
        <taxon>Pseudomonadati</taxon>
        <taxon>Bacteroidota</taxon>
        <taxon>Flavobacteriia</taxon>
        <taxon>Flavobacteriales</taxon>
        <taxon>Flavobacteriaceae</taxon>
        <taxon>Ulvibacterium</taxon>
    </lineage>
</organism>
<dbReference type="EMBL" id="RBCJ01000002">
    <property type="protein sequence ID" value="RKN81129.1"/>
    <property type="molecule type" value="Genomic_DNA"/>
</dbReference>
<dbReference type="GO" id="GO:0008270">
    <property type="term" value="F:zinc ion binding"/>
    <property type="evidence" value="ECO:0007669"/>
    <property type="project" value="InterPro"/>
</dbReference>
<keyword evidence="3" id="KW-1185">Reference proteome</keyword>
<reference evidence="2 3" key="1">
    <citation type="submission" date="2018-10" db="EMBL/GenBank/DDBJ databases">
        <title>Ulvibacterium marinum gen. nov., sp. nov., a novel marine bacterium of the family Flavobacteriaceae, isolated from a culture of the green alga Ulva prolifera.</title>
        <authorList>
            <person name="Zhang Z."/>
        </authorList>
    </citation>
    <scope>NUCLEOTIDE SEQUENCE [LARGE SCALE GENOMIC DNA]</scope>
    <source>
        <strain evidence="2 3">CCMM003</strain>
    </source>
</reference>
<evidence type="ECO:0000313" key="2">
    <source>
        <dbReference type="EMBL" id="RKN81129.1"/>
    </source>
</evidence>
<sequence>MLLFLGILISTLILGYIAFVNLYPSFGGDVSPALRKEYEKSKNFKNGQFVNQKDVPEDLTFMETLKLARKFFFTNVPNGSPMQDITVKKIDSTDIAEYRDNTRLIWFGHSAFLLQIDNKTVLIDPMFGKVAAPHDWLGTNRFNSEMPIEIERLPKIDAVLISHDHYDHLDYNSIKKLKDKVEMFYTPLGVGVHLEAWGIEKERISELDWWQDVKFKELKFICTPAQHFSGRKFNNRQSTLWSSWVIQSHTESIFFSGDSGYGPHFKEIGKAFGPFDFAMVECGQYNKMWPDIHMFPEETAQVGIDLNAKLVMPIHWGAFKLALHDWTDPVERVVKKAKELDVDLVTPQIGEPIFLGHSDSTNQWWENQ</sequence>
<dbReference type="OrthoDB" id="9805728at2"/>
<dbReference type="InterPro" id="IPR001279">
    <property type="entry name" value="Metallo-B-lactamas"/>
</dbReference>
<dbReference type="SUPFAM" id="SSF56281">
    <property type="entry name" value="Metallo-hydrolase/oxidoreductase"/>
    <property type="match status" value="1"/>
</dbReference>
<gene>
    <name evidence="2" type="ORF">D7Z94_09305</name>
</gene>
<dbReference type="GO" id="GO:0005737">
    <property type="term" value="C:cytoplasm"/>
    <property type="evidence" value="ECO:0007669"/>
    <property type="project" value="TreeGrafter"/>
</dbReference>
<accession>A0A3B0CAX4</accession>
<dbReference type="InterPro" id="IPR036866">
    <property type="entry name" value="RibonucZ/Hydroxyglut_hydro"/>
</dbReference>
<dbReference type="Proteomes" id="UP000276603">
    <property type="component" value="Unassembled WGS sequence"/>
</dbReference>
<dbReference type="RefSeq" id="WP_120711286.1">
    <property type="nucleotide sequence ID" value="NZ_RBCJ01000002.1"/>
</dbReference>
<evidence type="ECO:0000259" key="1">
    <source>
        <dbReference type="Pfam" id="PF12706"/>
    </source>
</evidence>
<dbReference type="GO" id="GO:0070290">
    <property type="term" value="F:N-acylphosphatidylethanolamine-specific phospholipase D activity"/>
    <property type="evidence" value="ECO:0007669"/>
    <property type="project" value="InterPro"/>
</dbReference>